<dbReference type="GO" id="GO:0005737">
    <property type="term" value="C:cytoplasm"/>
    <property type="evidence" value="ECO:0007669"/>
    <property type="project" value="TreeGrafter"/>
</dbReference>
<organism evidence="5 6">
    <name type="scientific">Candidatus Staskawiczbacteria bacterium RIFOXYC1_FULL_38_18</name>
    <dbReference type="NCBI Taxonomy" id="1802229"/>
    <lineage>
        <taxon>Bacteria</taxon>
        <taxon>Candidatus Staskawicziibacteriota</taxon>
    </lineage>
</organism>
<gene>
    <name evidence="5" type="ORF">A2401_01290</name>
</gene>
<sequence length="414" mass="47889">MTDLTWHTEKRKVNDLLPFKGNARKEDEKQSFDLRKSFEKFDLVEIPAINTDNTTLAGNRRLRMLQLLGRGEEMIDVRVPNRALTTEEVKEYNLRSNKNTASWDIGLLANFDEGLLKEVGWEGWELDEIFSPNVEDDDSFDVESETKKITEPKVKFGDLYEVNGHRILCGNSQDPERVEKLMDRKVAKLIFTSPPYNMAGKMYKNYSDNLKSEEYIKFNLDVLQNCKRFLKGFCFWNISYNKNARSEFIEIIYKIIKDTGLQFVELIVWDKGHALPIVSKQGLTRRYEDVLLVGDNESVQSDLEIYFCGANDKKVFFNKKNQKGITNYWRVNTNQAQQKNHLACFPVALPIKGIELMTQRGDIVLDPFLGSGTTLIASERTGRKCFACELDPLYVELALNRFKYLFGKEAIKIC</sequence>
<dbReference type="GO" id="GO:0003677">
    <property type="term" value="F:DNA binding"/>
    <property type="evidence" value="ECO:0007669"/>
    <property type="project" value="InterPro"/>
</dbReference>
<dbReference type="STRING" id="1802229.A2401_01290"/>
<dbReference type="AlphaFoldDB" id="A0A1G2JC51"/>
<dbReference type="Proteomes" id="UP000177751">
    <property type="component" value="Unassembled WGS sequence"/>
</dbReference>
<dbReference type="SUPFAM" id="SSF53335">
    <property type="entry name" value="S-adenosyl-L-methionine-dependent methyltransferases"/>
    <property type="match status" value="1"/>
</dbReference>
<dbReference type="GO" id="GO:0008170">
    <property type="term" value="F:N-methyltransferase activity"/>
    <property type="evidence" value="ECO:0007669"/>
    <property type="project" value="InterPro"/>
</dbReference>
<dbReference type="Gene3D" id="3.40.50.150">
    <property type="entry name" value="Vaccinia Virus protein VP39"/>
    <property type="match status" value="1"/>
</dbReference>
<proteinExistence type="inferred from homology"/>
<dbReference type="PIRSF" id="PIRSF036758">
    <property type="entry name" value="Aden_M_ParB"/>
    <property type="match status" value="1"/>
</dbReference>
<dbReference type="Pfam" id="PF01555">
    <property type="entry name" value="N6_N4_Mtase"/>
    <property type="match status" value="1"/>
</dbReference>
<dbReference type="EMBL" id="MHPP01000014">
    <property type="protein sequence ID" value="OGZ84664.1"/>
    <property type="molecule type" value="Genomic_DNA"/>
</dbReference>
<reference evidence="5 6" key="1">
    <citation type="journal article" date="2016" name="Nat. Commun.">
        <title>Thousands of microbial genomes shed light on interconnected biogeochemical processes in an aquifer system.</title>
        <authorList>
            <person name="Anantharaman K."/>
            <person name="Brown C.T."/>
            <person name="Hug L.A."/>
            <person name="Sharon I."/>
            <person name="Castelle C.J."/>
            <person name="Probst A.J."/>
            <person name="Thomas B.C."/>
            <person name="Singh A."/>
            <person name="Wilkins M.J."/>
            <person name="Karaoz U."/>
            <person name="Brodie E.L."/>
            <person name="Williams K.H."/>
            <person name="Hubbard S.S."/>
            <person name="Banfield J.F."/>
        </authorList>
    </citation>
    <scope>NUCLEOTIDE SEQUENCE [LARGE SCALE GENOMIC DNA]</scope>
</reference>
<dbReference type="InterPro" id="IPR002941">
    <property type="entry name" value="DNA_methylase_N4/N6"/>
</dbReference>
<dbReference type="PRINTS" id="PR00508">
    <property type="entry name" value="S21N4MTFRASE"/>
</dbReference>
<dbReference type="GO" id="GO:0032259">
    <property type="term" value="P:methylation"/>
    <property type="evidence" value="ECO:0007669"/>
    <property type="project" value="UniProtKB-KW"/>
</dbReference>
<evidence type="ECO:0000256" key="2">
    <source>
        <dbReference type="ARBA" id="ARBA00022679"/>
    </source>
</evidence>
<evidence type="ECO:0000256" key="3">
    <source>
        <dbReference type="RuleBase" id="RU362026"/>
    </source>
</evidence>
<protein>
    <recommendedName>
        <fullName evidence="3">Methyltransferase</fullName>
        <ecNumber evidence="3">2.1.1.-</ecNumber>
    </recommendedName>
</protein>
<dbReference type="EC" id="2.1.1.-" evidence="3"/>
<dbReference type="InterPro" id="IPR001091">
    <property type="entry name" value="RM_Methyltransferase"/>
</dbReference>
<evidence type="ECO:0000313" key="6">
    <source>
        <dbReference type="Proteomes" id="UP000177751"/>
    </source>
</evidence>
<comment type="caution">
    <text evidence="5">The sequence shown here is derived from an EMBL/GenBank/DDBJ whole genome shotgun (WGS) entry which is preliminary data.</text>
</comment>
<feature type="domain" description="DNA methylase N-4/N-6" evidence="4">
    <location>
        <begin position="188"/>
        <end position="398"/>
    </location>
</feature>
<name>A0A1G2JC51_9BACT</name>
<accession>A0A1G2JC51</accession>
<evidence type="ECO:0000259" key="4">
    <source>
        <dbReference type="Pfam" id="PF01555"/>
    </source>
</evidence>
<evidence type="ECO:0000256" key="1">
    <source>
        <dbReference type="ARBA" id="ARBA00022603"/>
    </source>
</evidence>
<evidence type="ECO:0000313" key="5">
    <source>
        <dbReference type="EMBL" id="OGZ84664.1"/>
    </source>
</evidence>
<keyword evidence="1" id="KW-0489">Methyltransferase</keyword>
<dbReference type="PANTHER" id="PTHR13370">
    <property type="entry name" value="RNA METHYLASE-RELATED"/>
    <property type="match status" value="1"/>
</dbReference>
<dbReference type="InterPro" id="IPR015840">
    <property type="entry name" value="DNA_MeTrfase_ParB"/>
</dbReference>
<dbReference type="PANTHER" id="PTHR13370:SF3">
    <property type="entry name" value="TRNA (GUANINE(10)-N2)-METHYLTRANSFERASE HOMOLOG"/>
    <property type="match status" value="1"/>
</dbReference>
<keyword evidence="2" id="KW-0808">Transferase</keyword>
<comment type="similarity">
    <text evidence="3">Belongs to the N(4)/N(6)-methyltransferase family.</text>
</comment>
<dbReference type="InterPro" id="IPR029063">
    <property type="entry name" value="SAM-dependent_MTases_sf"/>
</dbReference>